<dbReference type="SUPFAM" id="SSF55961">
    <property type="entry name" value="Bet v1-like"/>
    <property type="match status" value="1"/>
</dbReference>
<accession>A0ABU3WRZ5</accession>
<evidence type="ECO:0000313" key="4">
    <source>
        <dbReference type="Proteomes" id="UP001275440"/>
    </source>
</evidence>
<dbReference type="Pfam" id="PF08327">
    <property type="entry name" value="AHSA1"/>
    <property type="match status" value="1"/>
</dbReference>
<feature type="domain" description="Activator of Hsp90 ATPase homologue 1/2-like C-terminal" evidence="2">
    <location>
        <begin position="25"/>
        <end position="134"/>
    </location>
</feature>
<evidence type="ECO:0000313" key="3">
    <source>
        <dbReference type="EMBL" id="MDV2476755.1"/>
    </source>
</evidence>
<evidence type="ECO:0000256" key="1">
    <source>
        <dbReference type="ARBA" id="ARBA00006817"/>
    </source>
</evidence>
<dbReference type="EMBL" id="WBMO01000001">
    <property type="protein sequence ID" value="MDV2476755.1"/>
    <property type="molecule type" value="Genomic_DNA"/>
</dbReference>
<sequence>MDIGTVSRTYDGRVALRFQRAFPQPPEQVWKVITDPDLLGAWFPARVDLVLEPGAPLQFTTTEEQIRRFSLPIGPISQGTVITVRPARVLEIMWDADVLHWELVPDGSGGCWLTLTHTTDDEENAYAHGAGWHAGFEVVEAQLAGRPVDWSPWDRAAELAEHYRNPAS</sequence>
<organism evidence="3 4">
    <name type="scientific">Rhodococcus zopfii</name>
    <dbReference type="NCBI Taxonomy" id="43772"/>
    <lineage>
        <taxon>Bacteria</taxon>
        <taxon>Bacillati</taxon>
        <taxon>Actinomycetota</taxon>
        <taxon>Actinomycetes</taxon>
        <taxon>Mycobacteriales</taxon>
        <taxon>Nocardiaceae</taxon>
        <taxon>Rhodococcus</taxon>
    </lineage>
</organism>
<protein>
    <submittedName>
        <fullName evidence="3">SRPBCC family protein</fullName>
    </submittedName>
</protein>
<dbReference type="Proteomes" id="UP001275440">
    <property type="component" value="Unassembled WGS sequence"/>
</dbReference>
<dbReference type="RefSeq" id="WP_072815429.1">
    <property type="nucleotide sequence ID" value="NZ_JAHWLX010000012.1"/>
</dbReference>
<dbReference type="InterPro" id="IPR023393">
    <property type="entry name" value="START-like_dom_sf"/>
</dbReference>
<comment type="similarity">
    <text evidence="1">Belongs to the AHA1 family.</text>
</comment>
<proteinExistence type="inferred from homology"/>
<dbReference type="CDD" id="cd08899">
    <property type="entry name" value="SRPBCC_CalC_Aha1-like_6"/>
    <property type="match status" value="1"/>
</dbReference>
<evidence type="ECO:0000259" key="2">
    <source>
        <dbReference type="Pfam" id="PF08327"/>
    </source>
</evidence>
<gene>
    <name evidence="3" type="ORF">F8M49_18110</name>
</gene>
<comment type="caution">
    <text evidence="3">The sequence shown here is derived from an EMBL/GenBank/DDBJ whole genome shotgun (WGS) entry which is preliminary data.</text>
</comment>
<reference evidence="3 4" key="1">
    <citation type="submission" date="2019-10" db="EMBL/GenBank/DDBJ databases">
        <title>Draft Genome Assembly of Rhodococcus zopfii DSM44189.</title>
        <authorList>
            <person name="Sutton J.M."/>
            <person name="Akob D.M."/>
            <person name="Bushman T.J."/>
        </authorList>
    </citation>
    <scope>NUCLEOTIDE SEQUENCE [LARGE SCALE GENOMIC DNA]</scope>
    <source>
        <strain evidence="3 4">DSM 44189</strain>
    </source>
</reference>
<keyword evidence="4" id="KW-1185">Reference proteome</keyword>
<dbReference type="Gene3D" id="3.30.530.20">
    <property type="match status" value="1"/>
</dbReference>
<dbReference type="InterPro" id="IPR013538">
    <property type="entry name" value="ASHA1/2-like_C"/>
</dbReference>
<name>A0ABU3WRZ5_9NOCA</name>